<reference evidence="1" key="1">
    <citation type="submission" date="2021-08" db="EMBL/GenBank/DDBJ databases">
        <title>The first chromosome-level gecko genome reveals the dynamic sex chromosomes of Neotropical dwarf geckos (Sphaerodactylidae: Sphaerodactylus).</title>
        <authorList>
            <person name="Pinto B.J."/>
            <person name="Keating S.E."/>
            <person name="Gamble T."/>
        </authorList>
    </citation>
    <scope>NUCLEOTIDE SEQUENCE</scope>
    <source>
        <strain evidence="1">TG3544</strain>
    </source>
</reference>
<proteinExistence type="predicted"/>
<gene>
    <name evidence="1" type="ORF">K3G42_007467</name>
</gene>
<organism evidence="1 2">
    <name type="scientific">Sphaerodactylus townsendi</name>
    <dbReference type="NCBI Taxonomy" id="933632"/>
    <lineage>
        <taxon>Eukaryota</taxon>
        <taxon>Metazoa</taxon>
        <taxon>Chordata</taxon>
        <taxon>Craniata</taxon>
        <taxon>Vertebrata</taxon>
        <taxon>Euteleostomi</taxon>
        <taxon>Lepidosauria</taxon>
        <taxon>Squamata</taxon>
        <taxon>Bifurcata</taxon>
        <taxon>Gekkota</taxon>
        <taxon>Sphaerodactylidae</taxon>
        <taxon>Sphaerodactylus</taxon>
    </lineage>
</organism>
<sequence length="115" mass="13182">MILGGEQELWLRGGKEPHTSITGPHYKDIMSGPCGTASGVQAWRTLSDRPTGGTADRIQKLRKEYHQARREGVPFYDEDEGRGRPTEYDQHWSCLRWLHLVEFLAKSSMHMKSQL</sequence>
<comment type="caution">
    <text evidence="1">The sequence shown here is derived from an EMBL/GenBank/DDBJ whole genome shotgun (WGS) entry which is preliminary data.</text>
</comment>
<evidence type="ECO:0000313" key="2">
    <source>
        <dbReference type="Proteomes" id="UP000827872"/>
    </source>
</evidence>
<dbReference type="Proteomes" id="UP000827872">
    <property type="component" value="Linkage Group LG02"/>
</dbReference>
<protein>
    <submittedName>
        <fullName evidence="1">Uncharacterized protein</fullName>
    </submittedName>
</protein>
<accession>A0ACB8G1K5</accession>
<dbReference type="EMBL" id="CM037615">
    <property type="protein sequence ID" value="KAH8012958.1"/>
    <property type="molecule type" value="Genomic_DNA"/>
</dbReference>
<keyword evidence="2" id="KW-1185">Reference proteome</keyword>
<name>A0ACB8G1K5_9SAUR</name>
<evidence type="ECO:0000313" key="1">
    <source>
        <dbReference type="EMBL" id="KAH8012958.1"/>
    </source>
</evidence>